<sequence>MRGLIPSQFGENVRWRVGVVEDRADPQQRGRVRVRVFGVHTDDKTLIPTAALPWAIVIQNSSSAALGGVGDSPTGLMIGSMVLVTFLDGNDMQIPAVIGTIGPIEGIVRQNSGATGTVTEEGVEDNLNGVPGNVQFNASEPPWLSLAKSQLGTYEFAGSQHNPEILKYLKTVGINSGDETSWCSAFAAWCMKNSGHSIEGVNGMAKSWSRAGCVEKLEKPLFGCVVVYDRPPNPQNGHVNFLLRIQGGSVIGLGGNQTNKVKESPYSLSKVKGFYWPKGFPKDQYAAL</sequence>
<dbReference type="Pfam" id="PF06714">
    <property type="entry name" value="Gp5_OB"/>
    <property type="match status" value="1"/>
</dbReference>
<keyword evidence="1" id="KW-0929">Antimicrobial</keyword>
<dbReference type="KEGG" id="vg:22109609"/>
<dbReference type="InterPro" id="IPR009590">
    <property type="entry name" value="Gp5_OB_N"/>
</dbReference>
<evidence type="ECO:0000256" key="1">
    <source>
        <dbReference type="ARBA" id="ARBA00022529"/>
    </source>
</evidence>
<dbReference type="SUPFAM" id="SSF69255">
    <property type="entry name" value="gp5 N-terminal domain-like"/>
    <property type="match status" value="1"/>
</dbReference>
<proteinExistence type="predicted"/>
<dbReference type="InterPro" id="IPR013423">
    <property type="entry name" value="CHP02594"/>
</dbReference>
<dbReference type="InterPro" id="IPR007921">
    <property type="entry name" value="CHAP_dom"/>
</dbReference>
<dbReference type="NCBIfam" id="TIGR02594">
    <property type="entry name" value="TIGR02594 family protein"/>
    <property type="match status" value="1"/>
</dbReference>
<evidence type="ECO:0000313" key="5">
    <source>
        <dbReference type="Proteomes" id="UP000204140"/>
    </source>
</evidence>
<dbReference type="Pfam" id="PF05257">
    <property type="entry name" value="CHAP"/>
    <property type="match status" value="1"/>
</dbReference>
<organism evidence="4 5">
    <name type="scientific">Rhizobium phage vB_RleM_P10VF</name>
    <dbReference type="NCBI Taxonomy" id="1527770"/>
    <lineage>
        <taxon>Viruses</taxon>
        <taxon>Duplodnaviria</taxon>
        <taxon>Heunggongvirae</taxon>
        <taxon>Uroviricota</taxon>
        <taxon>Caudoviricetes</taxon>
        <taxon>Pootjesviridae</taxon>
        <taxon>Innesvirus</taxon>
        <taxon>Innesvirus P10VF</taxon>
    </lineage>
</organism>
<dbReference type="GeneID" id="22109609"/>
<dbReference type="OrthoDB" id="2186at10239"/>
<protein>
    <submittedName>
        <fullName evidence="4">Baseplate hub subunit and tail lysozyme</fullName>
    </submittedName>
</protein>
<name>A0A076YIN7_9CAUD</name>
<keyword evidence="5" id="KW-1185">Reference proteome</keyword>
<accession>A0A076YIN7</accession>
<dbReference type="Proteomes" id="UP000204140">
    <property type="component" value="Segment"/>
</dbReference>
<gene>
    <name evidence="4" type="ORF">P10VF_060</name>
</gene>
<feature type="domain" description="Protein Gp5 N-terminal OB-fold" evidence="3">
    <location>
        <begin position="43"/>
        <end position="104"/>
    </location>
</feature>
<dbReference type="EMBL" id="KM199770">
    <property type="protein sequence ID" value="AIK68273.1"/>
    <property type="molecule type" value="Genomic_DNA"/>
</dbReference>
<dbReference type="RefSeq" id="YP_009099799.1">
    <property type="nucleotide sequence ID" value="NC_025429.1"/>
</dbReference>
<feature type="domain" description="Peptidase C51" evidence="2">
    <location>
        <begin position="177"/>
        <end position="256"/>
    </location>
</feature>
<dbReference type="Gene3D" id="2.40.50.260">
    <property type="entry name" value="Nucleic acid-binding protein domain"/>
    <property type="match status" value="1"/>
</dbReference>
<reference evidence="4 5" key="1">
    <citation type="submission" date="2014-07" db="EMBL/GenBank/DDBJ databases">
        <title>Isolation and characterization of Rhizobium leguminosarum phages from western Canadian soils and complete genome sequences of rhizobiophages vB_RleS_L338C and vB_RleM_P10VF.</title>
        <authorList>
            <person name="Restrepo-Cordoba M."/>
            <person name="Halmillawewa A.P."/>
            <person name="Perry B."/>
            <person name="Hynes M.F."/>
            <person name="Yost C.K."/>
        </authorList>
    </citation>
    <scope>NUCLEOTIDE SEQUENCE [LARGE SCALE GENOMIC DNA]</scope>
</reference>
<evidence type="ECO:0000259" key="2">
    <source>
        <dbReference type="Pfam" id="PF05257"/>
    </source>
</evidence>
<evidence type="ECO:0000259" key="3">
    <source>
        <dbReference type="Pfam" id="PF06714"/>
    </source>
</evidence>
<evidence type="ECO:0000313" key="4">
    <source>
        <dbReference type="EMBL" id="AIK68273.1"/>
    </source>
</evidence>